<dbReference type="Pfam" id="PF00593">
    <property type="entry name" value="TonB_dep_Rec_b-barrel"/>
    <property type="match status" value="1"/>
</dbReference>
<dbReference type="PROSITE" id="PS01156">
    <property type="entry name" value="TONB_DEPENDENT_REC_2"/>
    <property type="match status" value="1"/>
</dbReference>
<keyword evidence="22" id="KW-1185">Reference proteome</keyword>
<protein>
    <submittedName>
        <fullName evidence="21">TonB-dependent siderophore receptor</fullName>
    </submittedName>
</protein>
<name>A0A4V4GSG0_9BURK</name>
<keyword evidence="3 14" id="KW-0813">Transport</keyword>
<feature type="region of interest" description="Disordered" evidence="17">
    <location>
        <begin position="338"/>
        <end position="360"/>
    </location>
</feature>
<keyword evidence="7 18" id="KW-0732">Signal</keyword>
<evidence type="ECO:0000256" key="12">
    <source>
        <dbReference type="ARBA" id="ARBA00023170"/>
    </source>
</evidence>
<evidence type="ECO:0000256" key="10">
    <source>
        <dbReference type="ARBA" id="ARBA00023077"/>
    </source>
</evidence>
<feature type="compositionally biased region" description="Polar residues" evidence="17">
    <location>
        <begin position="87"/>
        <end position="96"/>
    </location>
</feature>
<feature type="domain" description="TonB-dependent receptor plug" evidence="20">
    <location>
        <begin position="83"/>
        <end position="185"/>
    </location>
</feature>
<dbReference type="GO" id="GO:0015891">
    <property type="term" value="P:siderophore transport"/>
    <property type="evidence" value="ECO:0007669"/>
    <property type="project" value="InterPro"/>
</dbReference>
<dbReference type="Gene3D" id="2.40.170.20">
    <property type="entry name" value="TonB-dependent receptor, beta-barrel domain"/>
    <property type="match status" value="1"/>
</dbReference>
<evidence type="ECO:0000256" key="1">
    <source>
        <dbReference type="ARBA" id="ARBA00004571"/>
    </source>
</evidence>
<feature type="signal peptide" evidence="18">
    <location>
        <begin position="1"/>
        <end position="36"/>
    </location>
</feature>
<evidence type="ECO:0000256" key="9">
    <source>
        <dbReference type="ARBA" id="ARBA00023065"/>
    </source>
</evidence>
<evidence type="ECO:0000256" key="8">
    <source>
        <dbReference type="ARBA" id="ARBA00023004"/>
    </source>
</evidence>
<comment type="caution">
    <text evidence="21">The sequence shown here is derived from an EMBL/GenBank/DDBJ whole genome shotgun (WGS) entry which is preliminary data.</text>
</comment>
<sequence>MSSNPSSFARRALPPSVVPTVLALSIQALMASGAYAQSATNSDTPALAEVQVSSTAEVTNASEVTKSYENPAVSASTGLTLTRRETPQSVSTVTRQQMDDENVETLDDALLHATGITATQLDIGARVDYRARGYKITNFKVDGGRIDGDTGFAGQGMSINMDLYDRVEILRGANGLMGNTGDPSGAVEMVRKEPRKTRSTTLSATVGSWNKRQLMADVNQPLTSDGRVRSRFVVSGEDSDGFRDREENKAVGALASFAIDATPDTKIGFGAQYERRRLNGATWGTNVPIWFADGTPTSFSRSLNSAADWSFSERESRGIFANVEHRFENNWTTRFQASSAKGESKTHIGASKANSGGNRGYWNQDGTGGAMNTMFQEGENTTKNVQWSLNGPYELWGQRHEFMVGFNGTDSKSTTFGLKCTTAEGVALGACMNRITDQFAIPDWRDFVANGDTFGEITAARTGINTTSRQKTYGGYIANRFRITEPWSVIAGARVSWQRNYSNGNLASEFSKEITPYIGTVYDLNDNYSVYASYTDIFEAQNRRKINGDYIDPKTGSAYEAGIKGEWLDGLFDGSLAVFYTKQQKLATKDLDPQGNDQYVYGNEAEGVAYINGASGVRTKGFEVDFSGRITPNWNMYGGYTYLKVNNPNSPNTDDDPRHLLRLNTSYRLPGALNRLTVGGGLTSQSSMRQSATGTSHPTQGSNVNIDLKGYTLFHAMARYDFSKQLVGTLNISNLFDKTYYRQYGFYAGAIYGEPRAVKLNLRYQF</sequence>
<keyword evidence="8" id="KW-0408">Iron</keyword>
<evidence type="ECO:0000256" key="11">
    <source>
        <dbReference type="ARBA" id="ARBA00023136"/>
    </source>
</evidence>
<dbReference type="Gene3D" id="2.170.130.10">
    <property type="entry name" value="TonB-dependent receptor, plug domain"/>
    <property type="match status" value="1"/>
</dbReference>
<dbReference type="InterPro" id="IPR000531">
    <property type="entry name" value="Beta-barrel_TonB"/>
</dbReference>
<dbReference type="InterPro" id="IPR010105">
    <property type="entry name" value="TonB_sidphr_rcpt"/>
</dbReference>
<dbReference type="CDD" id="cd01347">
    <property type="entry name" value="ligand_gated_channel"/>
    <property type="match status" value="1"/>
</dbReference>
<dbReference type="RefSeq" id="WP_136572175.1">
    <property type="nucleotide sequence ID" value="NZ_STFG01000001.1"/>
</dbReference>
<evidence type="ECO:0000256" key="14">
    <source>
        <dbReference type="PROSITE-ProRule" id="PRU01360"/>
    </source>
</evidence>
<dbReference type="EMBL" id="STFG01000001">
    <property type="protein sequence ID" value="THU05466.1"/>
    <property type="molecule type" value="Genomic_DNA"/>
</dbReference>
<proteinExistence type="inferred from homology"/>
<dbReference type="Proteomes" id="UP000308917">
    <property type="component" value="Unassembled WGS sequence"/>
</dbReference>
<gene>
    <name evidence="21" type="ORF">E9531_02715</name>
</gene>
<dbReference type="GO" id="GO:0015344">
    <property type="term" value="F:siderophore uptake transmembrane transporter activity"/>
    <property type="evidence" value="ECO:0007669"/>
    <property type="project" value="TreeGrafter"/>
</dbReference>
<evidence type="ECO:0000256" key="16">
    <source>
        <dbReference type="RuleBase" id="RU003357"/>
    </source>
</evidence>
<evidence type="ECO:0000256" key="17">
    <source>
        <dbReference type="SAM" id="MobiDB-lite"/>
    </source>
</evidence>
<evidence type="ECO:0000256" key="4">
    <source>
        <dbReference type="ARBA" id="ARBA00022452"/>
    </source>
</evidence>
<dbReference type="InterPro" id="IPR012910">
    <property type="entry name" value="Plug_dom"/>
</dbReference>
<reference evidence="21 22" key="1">
    <citation type="journal article" date="2015" name="Antonie Van Leeuwenhoek">
        <title>Lampropedia puyangensis sp. nov., isolated from symptomatic bark of Populus ? euramericana canker and emended description of Lampropedia hyalina (Ehrenberg 1832) Lee et al. 2004.</title>
        <authorList>
            <person name="Li Y."/>
            <person name="Wang T."/>
            <person name="Piao C.G."/>
            <person name="Wang L.F."/>
            <person name="Tian G.Z."/>
            <person name="Zhu T.H."/>
            <person name="Guo M.W."/>
        </authorList>
    </citation>
    <scope>NUCLEOTIDE SEQUENCE [LARGE SCALE GENOMIC DNA]</scope>
    <source>
        <strain evidence="21 22">2-bin</strain>
    </source>
</reference>
<accession>A0A4V4GSG0</accession>
<dbReference type="InterPro" id="IPR039426">
    <property type="entry name" value="TonB-dep_rcpt-like"/>
</dbReference>
<organism evidence="21 22">
    <name type="scientific">Lampropedia puyangensis</name>
    <dbReference type="NCBI Taxonomy" id="1330072"/>
    <lineage>
        <taxon>Bacteria</taxon>
        <taxon>Pseudomonadati</taxon>
        <taxon>Pseudomonadota</taxon>
        <taxon>Betaproteobacteria</taxon>
        <taxon>Burkholderiales</taxon>
        <taxon>Comamonadaceae</taxon>
        <taxon>Lampropedia</taxon>
    </lineage>
</organism>
<evidence type="ECO:0000256" key="18">
    <source>
        <dbReference type="SAM" id="SignalP"/>
    </source>
</evidence>
<dbReference type="AlphaFoldDB" id="A0A4V4GSG0"/>
<keyword evidence="10 16" id="KW-0798">TonB box</keyword>
<dbReference type="NCBIfam" id="TIGR01783">
    <property type="entry name" value="TonB-siderophor"/>
    <property type="match status" value="1"/>
</dbReference>
<dbReference type="PANTHER" id="PTHR32552:SF74">
    <property type="entry name" value="HYDROXAMATE SIDEROPHORE RECEPTOR FHUE"/>
    <property type="match status" value="1"/>
</dbReference>
<feature type="chain" id="PRO_5020869939" evidence="18">
    <location>
        <begin position="37"/>
        <end position="766"/>
    </location>
</feature>
<feature type="region of interest" description="Disordered" evidence="17">
    <location>
        <begin position="75"/>
        <end position="100"/>
    </location>
</feature>
<evidence type="ECO:0000256" key="2">
    <source>
        <dbReference type="ARBA" id="ARBA00009810"/>
    </source>
</evidence>
<evidence type="ECO:0000256" key="3">
    <source>
        <dbReference type="ARBA" id="ARBA00022448"/>
    </source>
</evidence>
<keyword evidence="4 14" id="KW-1134">Transmembrane beta strand</keyword>
<dbReference type="OrthoDB" id="8663017at2"/>
<evidence type="ECO:0000256" key="13">
    <source>
        <dbReference type="ARBA" id="ARBA00023237"/>
    </source>
</evidence>
<dbReference type="GO" id="GO:0038023">
    <property type="term" value="F:signaling receptor activity"/>
    <property type="evidence" value="ECO:0007669"/>
    <property type="project" value="InterPro"/>
</dbReference>
<keyword evidence="6 14" id="KW-0812">Transmembrane</keyword>
<keyword evidence="13 14" id="KW-0998">Cell outer membrane</keyword>
<dbReference type="PANTHER" id="PTHR32552">
    <property type="entry name" value="FERRICHROME IRON RECEPTOR-RELATED"/>
    <property type="match status" value="1"/>
</dbReference>
<evidence type="ECO:0000259" key="20">
    <source>
        <dbReference type="Pfam" id="PF07715"/>
    </source>
</evidence>
<dbReference type="SUPFAM" id="SSF56935">
    <property type="entry name" value="Porins"/>
    <property type="match status" value="1"/>
</dbReference>
<comment type="similarity">
    <text evidence="2 14 16">Belongs to the TonB-dependent receptor family.</text>
</comment>
<evidence type="ECO:0000256" key="15">
    <source>
        <dbReference type="PROSITE-ProRule" id="PRU10144"/>
    </source>
</evidence>
<evidence type="ECO:0000256" key="6">
    <source>
        <dbReference type="ARBA" id="ARBA00022692"/>
    </source>
</evidence>
<dbReference type="InterPro" id="IPR037066">
    <property type="entry name" value="Plug_dom_sf"/>
</dbReference>
<keyword evidence="5" id="KW-0410">Iron transport</keyword>
<dbReference type="PROSITE" id="PS52016">
    <property type="entry name" value="TONB_DEPENDENT_REC_3"/>
    <property type="match status" value="1"/>
</dbReference>
<feature type="domain" description="TonB-dependent receptor-like beta-barrel" evidence="19">
    <location>
        <begin position="260"/>
        <end position="735"/>
    </location>
</feature>
<evidence type="ECO:0000256" key="5">
    <source>
        <dbReference type="ARBA" id="ARBA00022496"/>
    </source>
</evidence>
<comment type="subcellular location">
    <subcellularLocation>
        <location evidence="1 14">Cell outer membrane</location>
        <topology evidence="1 14">Multi-pass membrane protein</topology>
    </subcellularLocation>
</comment>
<evidence type="ECO:0000259" key="19">
    <source>
        <dbReference type="Pfam" id="PF00593"/>
    </source>
</evidence>
<dbReference type="InterPro" id="IPR036942">
    <property type="entry name" value="Beta-barrel_TonB_sf"/>
</dbReference>
<dbReference type="InterPro" id="IPR010917">
    <property type="entry name" value="TonB_rcpt_CS"/>
</dbReference>
<keyword evidence="11 14" id="KW-0472">Membrane</keyword>
<evidence type="ECO:0000313" key="21">
    <source>
        <dbReference type="EMBL" id="THU05466.1"/>
    </source>
</evidence>
<dbReference type="Pfam" id="PF07715">
    <property type="entry name" value="Plug"/>
    <property type="match status" value="1"/>
</dbReference>
<feature type="short sequence motif" description="TonB C-terminal box" evidence="15">
    <location>
        <begin position="749"/>
        <end position="766"/>
    </location>
</feature>
<evidence type="ECO:0000256" key="7">
    <source>
        <dbReference type="ARBA" id="ARBA00022729"/>
    </source>
</evidence>
<dbReference type="GO" id="GO:0009279">
    <property type="term" value="C:cell outer membrane"/>
    <property type="evidence" value="ECO:0007669"/>
    <property type="project" value="UniProtKB-SubCell"/>
</dbReference>
<keyword evidence="12 21" id="KW-0675">Receptor</keyword>
<keyword evidence="9" id="KW-0406">Ion transport</keyword>
<evidence type="ECO:0000313" key="22">
    <source>
        <dbReference type="Proteomes" id="UP000308917"/>
    </source>
</evidence>